<comment type="similarity">
    <text evidence="6">Belongs to the methyltransferase superfamily. tRNA (adenine-N(6)-)-methyltransferase family.</text>
</comment>
<dbReference type="RefSeq" id="WP_090225680.1">
    <property type="nucleotide sequence ID" value="NZ_FOZP01000005.1"/>
</dbReference>
<dbReference type="HAMAP" id="MF_01872">
    <property type="entry name" value="tRNA_methyltr_YfiC"/>
    <property type="match status" value="1"/>
</dbReference>
<dbReference type="PRINTS" id="PR00507">
    <property type="entry name" value="N12N6MTFRASE"/>
</dbReference>
<dbReference type="SUPFAM" id="SSF53335">
    <property type="entry name" value="S-adenosyl-L-methionine-dependent methyltransferases"/>
    <property type="match status" value="1"/>
</dbReference>
<proteinExistence type="inferred from homology"/>
<evidence type="ECO:0000259" key="7">
    <source>
        <dbReference type="Pfam" id="PF05175"/>
    </source>
</evidence>
<dbReference type="GO" id="GO:0003676">
    <property type="term" value="F:nucleic acid binding"/>
    <property type="evidence" value="ECO:0007669"/>
    <property type="project" value="InterPro"/>
</dbReference>
<dbReference type="Gene3D" id="3.40.50.150">
    <property type="entry name" value="Vaccinia Virus protein VP39"/>
    <property type="match status" value="1"/>
</dbReference>
<dbReference type="GO" id="GO:0008033">
    <property type="term" value="P:tRNA processing"/>
    <property type="evidence" value="ECO:0007669"/>
    <property type="project" value="UniProtKB-UniRule"/>
</dbReference>
<evidence type="ECO:0000256" key="5">
    <source>
        <dbReference type="ARBA" id="ARBA00022694"/>
    </source>
</evidence>
<reference evidence="9" key="1">
    <citation type="submission" date="2016-10" db="EMBL/GenBank/DDBJ databases">
        <authorList>
            <person name="Varghese N."/>
            <person name="Submissions S."/>
        </authorList>
    </citation>
    <scope>NUCLEOTIDE SEQUENCE [LARGE SCALE GENOMIC DNA]</scope>
    <source>
        <strain evidence="9">DSM 24450</strain>
    </source>
</reference>
<dbReference type="EMBL" id="FOZP01000005">
    <property type="protein sequence ID" value="SFS58419.1"/>
    <property type="molecule type" value="Genomic_DNA"/>
</dbReference>
<dbReference type="InterPro" id="IPR029063">
    <property type="entry name" value="SAM-dependent_MTases_sf"/>
</dbReference>
<dbReference type="CDD" id="cd02440">
    <property type="entry name" value="AdoMet_MTases"/>
    <property type="match status" value="1"/>
</dbReference>
<evidence type="ECO:0000256" key="6">
    <source>
        <dbReference type="HAMAP-Rule" id="MF_01872"/>
    </source>
</evidence>
<dbReference type="GO" id="GO:0016430">
    <property type="term" value="F:tRNA (adenine-N6)-methyltransferase activity"/>
    <property type="evidence" value="ECO:0007669"/>
    <property type="project" value="UniProtKB-UniRule"/>
</dbReference>
<keyword evidence="1 6" id="KW-0963">Cytoplasm</keyword>
<evidence type="ECO:0000256" key="1">
    <source>
        <dbReference type="ARBA" id="ARBA00022490"/>
    </source>
</evidence>
<dbReference type="Pfam" id="PF05175">
    <property type="entry name" value="MTS"/>
    <property type="match status" value="1"/>
</dbReference>
<keyword evidence="3 6" id="KW-0808">Transferase</keyword>
<comment type="catalytic activity">
    <reaction evidence="6">
        <text>adenosine(37) in tRNA1(Val) + S-adenosyl-L-methionine = N(6)-methyladenosine(37) in tRNA1(Val) + S-adenosyl-L-homocysteine + H(+)</text>
        <dbReference type="Rhea" id="RHEA:43160"/>
        <dbReference type="Rhea" id="RHEA-COMP:10369"/>
        <dbReference type="Rhea" id="RHEA-COMP:10370"/>
        <dbReference type="ChEBI" id="CHEBI:15378"/>
        <dbReference type="ChEBI" id="CHEBI:57856"/>
        <dbReference type="ChEBI" id="CHEBI:59789"/>
        <dbReference type="ChEBI" id="CHEBI:74411"/>
        <dbReference type="ChEBI" id="CHEBI:74449"/>
        <dbReference type="EC" id="2.1.1.223"/>
    </reaction>
</comment>
<feature type="domain" description="Methyltransferase small" evidence="7">
    <location>
        <begin position="41"/>
        <end position="122"/>
    </location>
</feature>
<dbReference type="GO" id="GO:0005737">
    <property type="term" value="C:cytoplasm"/>
    <property type="evidence" value="ECO:0007669"/>
    <property type="project" value="UniProtKB-SubCell"/>
</dbReference>
<keyword evidence="9" id="KW-1185">Reference proteome</keyword>
<comment type="subcellular location">
    <subcellularLocation>
        <location evidence="6">Cytoplasm</location>
    </subcellularLocation>
</comment>
<dbReference type="PANTHER" id="PTHR47739">
    <property type="entry name" value="TRNA1(VAL) (ADENINE(37)-N6)-METHYLTRANSFERASE"/>
    <property type="match status" value="1"/>
</dbReference>
<dbReference type="PANTHER" id="PTHR47739:SF1">
    <property type="entry name" value="TRNA1(VAL) (ADENINE(37)-N6)-METHYLTRANSFERASE"/>
    <property type="match status" value="1"/>
</dbReference>
<keyword evidence="4 6" id="KW-0949">S-adenosyl-L-methionine</keyword>
<dbReference type="InterPro" id="IPR002052">
    <property type="entry name" value="DNA_methylase_N6_adenine_CS"/>
</dbReference>
<keyword evidence="2 6" id="KW-0489">Methyltransferase</keyword>
<evidence type="ECO:0000313" key="8">
    <source>
        <dbReference type="EMBL" id="SFS58419.1"/>
    </source>
</evidence>
<name>A0A1I6R130_9FLAO</name>
<organism evidence="8 9">
    <name type="scientific">Lutibacter maritimus</name>
    <dbReference type="NCBI Taxonomy" id="593133"/>
    <lineage>
        <taxon>Bacteria</taxon>
        <taxon>Pseudomonadati</taxon>
        <taxon>Bacteroidota</taxon>
        <taxon>Flavobacteriia</taxon>
        <taxon>Flavobacteriales</taxon>
        <taxon>Flavobacteriaceae</taxon>
        <taxon>Lutibacter</taxon>
    </lineage>
</organism>
<dbReference type="EC" id="2.1.1.223" evidence="6"/>
<comment type="function">
    <text evidence="6">Specifically methylates the adenine in position 37 of tRNA(1)(Val) (anticodon cmo5UAC).</text>
</comment>
<sequence length="238" mass="27208">MSEKPFQFKQFIIHQDKTAMKVGTDGVLLGAWAEIKLDVFSILDIGAGTGLIALIMAQRSNAEVIDAVELNDDAYEQTVNNFELSDWGDRLFCYHASLQEFTNEIDDTYDLIISNPPFYTSTYKDLPEDRAMARHSESLSYSDLLSGTAKLLSEIGSCAFIIPYTEEENFIEIAKSNKLFINRITRVKGTNEALIKRSLLQFSFVEKPILTNELVIEIERHLYTNDYKKLVQDFYIKM</sequence>
<evidence type="ECO:0000256" key="3">
    <source>
        <dbReference type="ARBA" id="ARBA00022679"/>
    </source>
</evidence>
<dbReference type="InterPro" id="IPR007848">
    <property type="entry name" value="Small_mtfrase_dom"/>
</dbReference>
<dbReference type="GO" id="GO:0032259">
    <property type="term" value="P:methylation"/>
    <property type="evidence" value="ECO:0007669"/>
    <property type="project" value="UniProtKB-KW"/>
</dbReference>
<dbReference type="STRING" id="593133.SAMN04488006_2050"/>
<evidence type="ECO:0000313" key="9">
    <source>
        <dbReference type="Proteomes" id="UP000199312"/>
    </source>
</evidence>
<evidence type="ECO:0000256" key="4">
    <source>
        <dbReference type="ARBA" id="ARBA00022691"/>
    </source>
</evidence>
<dbReference type="InterPro" id="IPR050210">
    <property type="entry name" value="tRNA_Adenine-N(6)_MTase"/>
</dbReference>
<evidence type="ECO:0000256" key="2">
    <source>
        <dbReference type="ARBA" id="ARBA00022603"/>
    </source>
</evidence>
<gene>
    <name evidence="8" type="ORF">SAMN04488006_2050</name>
</gene>
<dbReference type="PROSITE" id="PS00092">
    <property type="entry name" value="N6_MTASE"/>
    <property type="match status" value="1"/>
</dbReference>
<dbReference type="OrthoDB" id="5383291at2"/>
<accession>A0A1I6R130</accession>
<keyword evidence="5 6" id="KW-0819">tRNA processing</keyword>
<protein>
    <recommendedName>
        <fullName evidence="6">tRNA1(Val) (adenine(37)-N6)-methyltransferase</fullName>
        <ecNumber evidence="6">2.1.1.223</ecNumber>
    </recommendedName>
    <alternativeName>
        <fullName evidence="6">tRNA m6A37 methyltransferase</fullName>
    </alternativeName>
</protein>
<dbReference type="AlphaFoldDB" id="A0A1I6R130"/>
<dbReference type="InterPro" id="IPR022882">
    <property type="entry name" value="tRNA_adenine-N6_MeTrfase"/>
</dbReference>
<dbReference type="Proteomes" id="UP000199312">
    <property type="component" value="Unassembled WGS sequence"/>
</dbReference>